<reference evidence="2 3" key="1">
    <citation type="submission" date="2015-12" db="EMBL/GenBank/DDBJ databases">
        <title>The genome of Folsomia candida.</title>
        <authorList>
            <person name="Faddeeva A."/>
            <person name="Derks M.F."/>
            <person name="Anvar Y."/>
            <person name="Smit S."/>
            <person name="Van Straalen N."/>
            <person name="Roelofs D."/>
        </authorList>
    </citation>
    <scope>NUCLEOTIDE SEQUENCE [LARGE SCALE GENOMIC DNA]</scope>
    <source>
        <strain evidence="2 3">VU population</strain>
        <tissue evidence="2">Whole body</tissue>
    </source>
</reference>
<keyword evidence="1" id="KW-1133">Transmembrane helix</keyword>
<feature type="transmembrane region" description="Helical" evidence="1">
    <location>
        <begin position="146"/>
        <end position="164"/>
    </location>
</feature>
<comment type="caution">
    <text evidence="2">The sequence shown here is derived from an EMBL/GenBank/DDBJ whole genome shotgun (WGS) entry which is preliminary data.</text>
</comment>
<protein>
    <submittedName>
        <fullName evidence="2">Uncharacterized protein</fullName>
    </submittedName>
</protein>
<organism evidence="2 3">
    <name type="scientific">Folsomia candida</name>
    <name type="common">Springtail</name>
    <dbReference type="NCBI Taxonomy" id="158441"/>
    <lineage>
        <taxon>Eukaryota</taxon>
        <taxon>Metazoa</taxon>
        <taxon>Ecdysozoa</taxon>
        <taxon>Arthropoda</taxon>
        <taxon>Hexapoda</taxon>
        <taxon>Collembola</taxon>
        <taxon>Entomobryomorpha</taxon>
        <taxon>Isotomoidea</taxon>
        <taxon>Isotomidae</taxon>
        <taxon>Proisotominae</taxon>
        <taxon>Folsomia</taxon>
    </lineage>
</organism>
<proteinExistence type="predicted"/>
<dbReference type="Proteomes" id="UP000198287">
    <property type="component" value="Unassembled WGS sequence"/>
</dbReference>
<sequence>MSSILTKTRTVSTMNLIIFGVIAATSLFAGSAELAASIMAEEIVIGINNLIKLERSLLKGTKNTKIPDSRKDVVGIALNVAIIVLAIYPYFAFIPICYLNLDPLYPILFQNFQGNLFIKTSLFFLRILLCLPGAIEIARIVSSTMLILTIGLKCALNSIRILGLRSWQISFRLKSNTLFLAHSQLTIIFSLIIIIQSTVTAFLMGFGLVGTVGYNFVTLKMHGLIPMPLYLVFPSCSILMQGLINILIPLAISVYEDSAEVLNKWVYWSHKAGEGGYHALCQRRLRSTRPHWFGAGVGQYTLFVIKKSTKVTFYMAILSYTIDSLLAIDVKGFTV</sequence>
<feature type="transmembrane region" description="Helical" evidence="1">
    <location>
        <begin position="185"/>
        <end position="209"/>
    </location>
</feature>
<feature type="transmembrane region" description="Helical" evidence="1">
    <location>
        <begin position="122"/>
        <end position="140"/>
    </location>
</feature>
<keyword evidence="1" id="KW-0472">Membrane</keyword>
<feature type="transmembrane region" description="Helical" evidence="1">
    <location>
        <begin position="76"/>
        <end position="101"/>
    </location>
</feature>
<evidence type="ECO:0000313" key="2">
    <source>
        <dbReference type="EMBL" id="OXA48258.1"/>
    </source>
</evidence>
<dbReference type="EMBL" id="LNIX01000012">
    <property type="protein sequence ID" value="OXA48258.1"/>
    <property type="molecule type" value="Genomic_DNA"/>
</dbReference>
<evidence type="ECO:0000313" key="3">
    <source>
        <dbReference type="Proteomes" id="UP000198287"/>
    </source>
</evidence>
<keyword evidence="1" id="KW-0812">Transmembrane</keyword>
<dbReference type="AlphaFoldDB" id="A0A226DTA1"/>
<keyword evidence="3" id="KW-1185">Reference proteome</keyword>
<feature type="transmembrane region" description="Helical" evidence="1">
    <location>
        <begin position="229"/>
        <end position="255"/>
    </location>
</feature>
<evidence type="ECO:0000256" key="1">
    <source>
        <dbReference type="SAM" id="Phobius"/>
    </source>
</evidence>
<accession>A0A226DTA1</accession>
<name>A0A226DTA1_FOLCA</name>
<gene>
    <name evidence="2" type="ORF">Fcan01_17365</name>
</gene>